<evidence type="ECO:0000256" key="5">
    <source>
        <dbReference type="ARBA" id="ARBA00022801"/>
    </source>
</evidence>
<dbReference type="SUPFAM" id="SSF55486">
    <property type="entry name" value="Metalloproteases ('zincins'), catalytic domain"/>
    <property type="match status" value="1"/>
</dbReference>
<keyword evidence="8" id="KW-0732">Signal</keyword>
<dbReference type="Pfam" id="PF14521">
    <property type="entry name" value="Aspzincin_M35"/>
    <property type="match status" value="1"/>
</dbReference>
<evidence type="ECO:0000256" key="1">
    <source>
        <dbReference type="ARBA" id="ARBA00001947"/>
    </source>
</evidence>
<dbReference type="InterPro" id="IPR029463">
    <property type="entry name" value="Lys_MEP"/>
</dbReference>
<evidence type="ECO:0000259" key="9">
    <source>
        <dbReference type="SMART" id="SM01351"/>
    </source>
</evidence>
<dbReference type="PANTHER" id="PTHR37016">
    <property type="match status" value="1"/>
</dbReference>
<dbReference type="GO" id="GO:0006508">
    <property type="term" value="P:proteolysis"/>
    <property type="evidence" value="ECO:0007669"/>
    <property type="project" value="UniProtKB-KW"/>
</dbReference>
<name>M5CHA1_THACB</name>
<dbReference type="SMART" id="SM01351">
    <property type="entry name" value="Aspzincin_M35"/>
    <property type="match status" value="1"/>
</dbReference>
<feature type="signal peptide" evidence="8">
    <location>
        <begin position="1"/>
        <end position="19"/>
    </location>
</feature>
<evidence type="ECO:0000256" key="7">
    <source>
        <dbReference type="ARBA" id="ARBA00023049"/>
    </source>
</evidence>
<dbReference type="HOGENOM" id="CLU_041257_1_0_1"/>
<evidence type="ECO:0000256" key="2">
    <source>
        <dbReference type="ARBA" id="ARBA00010279"/>
    </source>
</evidence>
<keyword evidence="3 10" id="KW-0645">Protease</keyword>
<comment type="caution">
    <text evidence="10">The sequence shown here is derived from an EMBL/GenBank/DDBJ whole genome shotgun (WGS) entry which is preliminary data.</text>
</comment>
<comment type="cofactor">
    <cofactor evidence="1">
        <name>Zn(2+)</name>
        <dbReference type="ChEBI" id="CHEBI:29105"/>
    </cofactor>
</comment>
<keyword evidence="4" id="KW-0479">Metal-binding</keyword>
<dbReference type="EC" id="3.4.24.20" evidence="10"/>
<dbReference type="Gene3D" id="2.60.40.2970">
    <property type="match status" value="1"/>
</dbReference>
<dbReference type="InterPro" id="IPR024079">
    <property type="entry name" value="MetalloPept_cat_dom_sf"/>
</dbReference>
<evidence type="ECO:0000256" key="3">
    <source>
        <dbReference type="ARBA" id="ARBA00022670"/>
    </source>
</evidence>
<evidence type="ECO:0000256" key="6">
    <source>
        <dbReference type="ARBA" id="ARBA00022833"/>
    </source>
</evidence>
<feature type="chain" id="PRO_5004064257" evidence="8">
    <location>
        <begin position="20"/>
        <end position="352"/>
    </location>
</feature>
<feature type="domain" description="Lysine-specific metallo-endopeptidase" evidence="9">
    <location>
        <begin position="215"/>
        <end position="346"/>
    </location>
</feature>
<accession>M5CHA1</accession>
<dbReference type="Gene3D" id="3.40.390.10">
    <property type="entry name" value="Collagenase (Catalytic Domain)"/>
    <property type="match status" value="1"/>
</dbReference>
<evidence type="ECO:0000313" key="11">
    <source>
        <dbReference type="Proteomes" id="UP000012065"/>
    </source>
</evidence>
<keyword evidence="5 10" id="KW-0378">Hydrolase</keyword>
<gene>
    <name evidence="10" type="primary">MEP</name>
    <name evidence="10" type="ORF">BN14_11663</name>
</gene>
<dbReference type="GO" id="GO:0004222">
    <property type="term" value="F:metalloendopeptidase activity"/>
    <property type="evidence" value="ECO:0007669"/>
    <property type="project" value="InterPro"/>
</dbReference>
<dbReference type="AlphaFoldDB" id="M5CHA1"/>
<keyword evidence="7 10" id="KW-0482">Metalloprotease</keyword>
<reference evidence="10 11" key="1">
    <citation type="journal article" date="2013" name="J. Biotechnol.">
        <title>Establishment and interpretation of the genome sequence of the phytopathogenic fungus Rhizoctonia solani AG1-IB isolate 7/3/14.</title>
        <authorList>
            <person name="Wibberg D.W."/>
            <person name="Jelonek L.J."/>
            <person name="Rupp O.R."/>
            <person name="Hennig M.H."/>
            <person name="Eikmeyer F.E."/>
            <person name="Goesmann A.G."/>
            <person name="Hartmann A.H."/>
            <person name="Borriss R.B."/>
            <person name="Grosch R.G."/>
            <person name="Puehler A.P."/>
            <person name="Schlueter A.S."/>
        </authorList>
    </citation>
    <scope>NUCLEOTIDE SEQUENCE [LARGE SCALE GENOMIC DNA]</scope>
    <source>
        <strain evidence="11">AG1-IB / isolate 7/3/14</strain>
    </source>
</reference>
<dbReference type="InterPro" id="IPR050414">
    <property type="entry name" value="Fungal_M35_metalloproteases"/>
</dbReference>
<evidence type="ECO:0000256" key="8">
    <source>
        <dbReference type="SAM" id="SignalP"/>
    </source>
</evidence>
<sequence>MRNTFAATIASLIILRVSATPGLSLTVVPVATSDVNGLLVTAILNNTGSDTLTLLNDPRSVLSPLPTGTFTLTNGKGSPEFIGIRVKYSPDKVAKEGNPASFTVLAPGESREVVHDLFGVYNFTRTGPGKYSIMAFDTFDHFDLSGNLATLRATSQPSTLEITGNLIPQASLQIRSSALKSRQIFAKFEDCSDPQQGDIKKVIPIAEASITESLSWFNTHMRETQRYTSWFGAHNLERFGIAKRSFQRIQGKSMQSTYNCSCNVEDAYAYVYPNGPYTVYLCPAFWRAPDEGADSKAGTLIHEQTHFTVNGGAEDIAYGREGCRGLATSDPDKAVQNADNYEYFAENIPKEA</sequence>
<organism evidence="10 11">
    <name type="scientific">Thanatephorus cucumeris (strain AG1-IB / isolate 7/3/14)</name>
    <name type="common">Lettuce bottom rot fungus</name>
    <name type="synonym">Rhizoctonia solani</name>
    <dbReference type="NCBI Taxonomy" id="1108050"/>
    <lineage>
        <taxon>Eukaryota</taxon>
        <taxon>Fungi</taxon>
        <taxon>Dikarya</taxon>
        <taxon>Basidiomycota</taxon>
        <taxon>Agaricomycotina</taxon>
        <taxon>Agaricomycetes</taxon>
        <taxon>Cantharellales</taxon>
        <taxon>Ceratobasidiaceae</taxon>
        <taxon>Rhizoctonia</taxon>
        <taxon>Rhizoctonia solani AG-1</taxon>
    </lineage>
</organism>
<dbReference type="GO" id="GO:0046872">
    <property type="term" value="F:metal ion binding"/>
    <property type="evidence" value="ECO:0007669"/>
    <property type="project" value="UniProtKB-KW"/>
</dbReference>
<dbReference type="Proteomes" id="UP000012065">
    <property type="component" value="Unassembled WGS sequence"/>
</dbReference>
<protein>
    <submittedName>
        <fullName evidence="10">Deuterolysin M35 metalloprotease</fullName>
        <ecNumber evidence="10">3.4.24.20</ecNumber>
    </submittedName>
</protein>
<evidence type="ECO:0000313" key="10">
    <source>
        <dbReference type="EMBL" id="CCO37507.1"/>
    </source>
</evidence>
<keyword evidence="6" id="KW-0862">Zinc</keyword>
<comment type="similarity">
    <text evidence="2">Belongs to the peptidase M35 family.</text>
</comment>
<evidence type="ECO:0000256" key="4">
    <source>
        <dbReference type="ARBA" id="ARBA00022723"/>
    </source>
</evidence>
<proteinExistence type="inferred from homology"/>
<dbReference type="PANTHER" id="PTHR37016:SF3">
    <property type="entry name" value="NEUTRAL PROTEASE 2-RELATED"/>
    <property type="match status" value="1"/>
</dbReference>
<dbReference type="EMBL" id="CAOJ01017223">
    <property type="protein sequence ID" value="CCO37507.1"/>
    <property type="molecule type" value="Genomic_DNA"/>
</dbReference>